<keyword evidence="10" id="KW-0804">Transcription</keyword>
<dbReference type="SUPFAM" id="SSF53335">
    <property type="entry name" value="S-adenosyl-L-methionine-dependent methyltransferases"/>
    <property type="match status" value="1"/>
</dbReference>
<feature type="binding site" evidence="11">
    <location>
        <position position="139"/>
    </location>
    <ligand>
        <name>S-adenosyl-L-methionine</name>
        <dbReference type="ChEBI" id="CHEBI:59789"/>
    </ligand>
</feature>
<dbReference type="OrthoDB" id="9895503at2759"/>
<evidence type="ECO:0000256" key="11">
    <source>
        <dbReference type="PROSITE-ProRule" id="PRU01026"/>
    </source>
</evidence>
<dbReference type="Gene3D" id="3.40.50.150">
    <property type="entry name" value="Vaccinia Virus protein VP39"/>
    <property type="match status" value="1"/>
</dbReference>
<keyword evidence="6 11" id="KW-0694">RNA-binding</keyword>
<dbReference type="AlphaFoldDB" id="A0A6J2TKL2"/>
<dbReference type="Pfam" id="PF00398">
    <property type="entry name" value="RrnaAD"/>
    <property type="match status" value="1"/>
</dbReference>
<dbReference type="GeneID" id="115625194"/>
<dbReference type="InterPro" id="IPR029063">
    <property type="entry name" value="SAM-dependent_MTases_sf"/>
</dbReference>
<evidence type="ECO:0000313" key="13">
    <source>
        <dbReference type="Proteomes" id="UP000504634"/>
    </source>
</evidence>
<evidence type="ECO:0000256" key="7">
    <source>
        <dbReference type="ARBA" id="ARBA00022946"/>
    </source>
</evidence>
<evidence type="ECO:0000256" key="5">
    <source>
        <dbReference type="ARBA" id="ARBA00022691"/>
    </source>
</evidence>
<keyword evidence="3 11" id="KW-0489">Methyltransferase</keyword>
<comment type="subcellular location">
    <subcellularLocation>
        <location evidence="1">Mitochondrion</location>
    </subcellularLocation>
</comment>
<evidence type="ECO:0000256" key="2">
    <source>
        <dbReference type="ARBA" id="ARBA00022552"/>
    </source>
</evidence>
<feature type="binding site" evidence="11">
    <location>
        <position position="181"/>
    </location>
    <ligand>
        <name>S-adenosyl-L-methionine</name>
        <dbReference type="ChEBI" id="CHEBI:59789"/>
    </ligand>
</feature>
<protein>
    <recommendedName>
        <fullName evidence="12">rRNA adenine N(6)-methyltransferase</fullName>
        <ecNumber evidence="12">2.1.1.-</ecNumber>
    </recommendedName>
</protein>
<accession>A0A6J2TKL2</accession>
<dbReference type="PROSITE" id="PS51689">
    <property type="entry name" value="SAM_RNA_A_N6_MT"/>
    <property type="match status" value="1"/>
</dbReference>
<dbReference type="InterPro" id="IPR001737">
    <property type="entry name" value="KsgA/Erm"/>
</dbReference>
<dbReference type="CTD" id="41228"/>
<evidence type="ECO:0000256" key="9">
    <source>
        <dbReference type="ARBA" id="ARBA00023128"/>
    </source>
</evidence>
<evidence type="ECO:0000256" key="6">
    <source>
        <dbReference type="ARBA" id="ARBA00022884"/>
    </source>
</evidence>
<gene>
    <name evidence="14" type="primary">LOC115625194</name>
</gene>
<dbReference type="PANTHER" id="PTHR11727">
    <property type="entry name" value="DIMETHYLADENOSINE TRANSFERASE"/>
    <property type="match status" value="1"/>
</dbReference>
<evidence type="ECO:0000256" key="12">
    <source>
        <dbReference type="RuleBase" id="RU362106"/>
    </source>
</evidence>
<reference evidence="14" key="1">
    <citation type="submission" date="2025-08" db="UniProtKB">
        <authorList>
            <consortium name="RefSeq"/>
        </authorList>
    </citation>
    <scope>IDENTIFICATION</scope>
    <source>
        <strain evidence="14">11010-0011.00</strain>
        <tissue evidence="14">Whole body</tissue>
    </source>
</reference>
<evidence type="ECO:0000256" key="3">
    <source>
        <dbReference type="ARBA" id="ARBA00022603"/>
    </source>
</evidence>
<comment type="similarity">
    <text evidence="11 12">Belongs to the class I-like SAM-binding methyltransferase superfamily. rRNA adenine N(6)-methyltransferase family.</text>
</comment>
<keyword evidence="5 11" id="KW-0949">S-adenosyl-L-methionine</keyword>
<name>A0A6J2TKL2_DROLE</name>
<feature type="binding site" evidence="11">
    <location>
        <position position="60"/>
    </location>
    <ligand>
        <name>S-adenosyl-L-methionine</name>
        <dbReference type="ChEBI" id="CHEBI:59789"/>
    </ligand>
</feature>
<proteinExistence type="inferred from homology"/>
<dbReference type="RefSeq" id="XP_030376020.1">
    <property type="nucleotide sequence ID" value="XM_030520160.1"/>
</dbReference>
<dbReference type="PANTHER" id="PTHR11727:SF13">
    <property type="entry name" value="DIMETHYLADENOSINE TRANSFERASE 2, MITOCHONDRIAL"/>
    <property type="match status" value="1"/>
</dbReference>
<comment type="caution">
    <text evidence="11">Lacks conserved residue(s) required for the propagation of feature annotation.</text>
</comment>
<evidence type="ECO:0000313" key="14">
    <source>
        <dbReference type="RefSeq" id="XP_030376020.1"/>
    </source>
</evidence>
<evidence type="ECO:0000256" key="10">
    <source>
        <dbReference type="ARBA" id="ARBA00023163"/>
    </source>
</evidence>
<evidence type="ECO:0000256" key="1">
    <source>
        <dbReference type="ARBA" id="ARBA00004173"/>
    </source>
</evidence>
<dbReference type="Proteomes" id="UP000504634">
    <property type="component" value="Unplaced"/>
</dbReference>
<organism evidence="13 14">
    <name type="scientific">Drosophila lebanonensis</name>
    <name type="common">Fruit fly</name>
    <name type="synonym">Scaptodrosophila lebanonensis</name>
    <dbReference type="NCBI Taxonomy" id="7225"/>
    <lineage>
        <taxon>Eukaryota</taxon>
        <taxon>Metazoa</taxon>
        <taxon>Ecdysozoa</taxon>
        <taxon>Arthropoda</taxon>
        <taxon>Hexapoda</taxon>
        <taxon>Insecta</taxon>
        <taxon>Pterygota</taxon>
        <taxon>Neoptera</taxon>
        <taxon>Endopterygota</taxon>
        <taxon>Diptera</taxon>
        <taxon>Brachycera</taxon>
        <taxon>Muscomorpha</taxon>
        <taxon>Ephydroidea</taxon>
        <taxon>Drosophilidae</taxon>
        <taxon>Scaptodrosophila</taxon>
    </lineage>
</organism>
<keyword evidence="2 12" id="KW-0698">rRNA processing</keyword>
<dbReference type="GO" id="GO:0034246">
    <property type="term" value="F:mitochondrial transcription factor activity"/>
    <property type="evidence" value="ECO:0007669"/>
    <property type="project" value="TreeGrafter"/>
</dbReference>
<keyword evidence="7" id="KW-0809">Transit peptide</keyword>
<keyword evidence="8" id="KW-0805">Transcription regulation</keyword>
<keyword evidence="9" id="KW-0496">Mitochondrion</keyword>
<evidence type="ECO:0000256" key="8">
    <source>
        <dbReference type="ARBA" id="ARBA00023015"/>
    </source>
</evidence>
<dbReference type="GO" id="GO:0000179">
    <property type="term" value="F:rRNA (adenine-N6,N6-)-dimethyltransferase activity"/>
    <property type="evidence" value="ECO:0007669"/>
    <property type="project" value="UniProtKB-UniRule"/>
</dbReference>
<keyword evidence="4 11" id="KW-0808">Transferase</keyword>
<sequence length="466" mass="54308">MLKMFPMIWSCSIRRANNLAVKYSTKAKRAQHAEKLARYSHEFPEKLLNKKQKIPAHMYVANSELAQQISDYLDPHLQRSRCDTVVELNPGVGHFTRHLLDRETQFRRIILIECMEYFLPRLQEIHTLYPERVKVRHGDFVNLWKLAYMDKLDNGTRLAELLHDVPQKAYNDEPNMLVFGAVGSYQFFQHLINSLVFQNSIYSLGRCEMILALPPPIYVHLTCSNEIGYLIYRSTTILFQILFEHRFIAKVPRDHFLPTQADYNLNKSSKLAKVRSIHPEYLYLVKFVPRPNLHELCAPHDLPALWFFIKQNFVSRRNRIVPNLEKWVPGCGPRLIINSEKCVPVNPLNADESSSKLPQYSTVSTTMSTQDYFPGINIYTQFGDLRPSQVLTLFSQFRRWPEYEESSFLASLENTILKLETSSDEQTIEESVILQEEDDITVDSVEELLEETPKSVRSHNKSKINK</sequence>
<dbReference type="PIRSF" id="PIRSF027833">
    <property type="entry name" value="MtTFB2"/>
    <property type="match status" value="1"/>
</dbReference>
<keyword evidence="13" id="KW-1185">Reference proteome</keyword>
<dbReference type="GO" id="GO:0006391">
    <property type="term" value="P:transcription initiation at mitochondrial promoter"/>
    <property type="evidence" value="ECO:0007669"/>
    <property type="project" value="TreeGrafter"/>
</dbReference>
<feature type="binding site" evidence="11">
    <location>
        <position position="113"/>
    </location>
    <ligand>
        <name>S-adenosyl-L-methionine</name>
        <dbReference type="ChEBI" id="CHEBI:59789"/>
    </ligand>
</feature>
<dbReference type="GO" id="GO:0003723">
    <property type="term" value="F:RNA binding"/>
    <property type="evidence" value="ECO:0007669"/>
    <property type="project" value="UniProtKB-UniRule"/>
</dbReference>
<evidence type="ECO:0000256" key="4">
    <source>
        <dbReference type="ARBA" id="ARBA00022679"/>
    </source>
</evidence>
<dbReference type="GO" id="GO:0005759">
    <property type="term" value="C:mitochondrial matrix"/>
    <property type="evidence" value="ECO:0007669"/>
    <property type="project" value="TreeGrafter"/>
</dbReference>
<dbReference type="EC" id="2.1.1.-" evidence="12"/>